<dbReference type="PANTHER" id="PTHR44688">
    <property type="entry name" value="DNA-BINDING TRANSCRIPTIONAL ACTIVATOR DEVR_DOSR"/>
    <property type="match status" value="1"/>
</dbReference>
<dbReference type="InterPro" id="IPR016032">
    <property type="entry name" value="Sig_transdc_resp-reg_C-effctor"/>
</dbReference>
<dbReference type="EMBL" id="AP025564">
    <property type="protein sequence ID" value="BDE95231.1"/>
    <property type="molecule type" value="Genomic_DNA"/>
</dbReference>
<dbReference type="PRINTS" id="PR00038">
    <property type="entry name" value="HTHLUXR"/>
</dbReference>
<evidence type="ECO:0000256" key="1">
    <source>
        <dbReference type="ARBA" id="ARBA00023015"/>
    </source>
</evidence>
<evidence type="ECO:0000256" key="3">
    <source>
        <dbReference type="ARBA" id="ARBA00023163"/>
    </source>
</evidence>
<evidence type="ECO:0000313" key="7">
    <source>
        <dbReference type="Proteomes" id="UP001320544"/>
    </source>
</evidence>
<evidence type="ECO:0000313" key="6">
    <source>
        <dbReference type="EMBL" id="BDE95231.1"/>
    </source>
</evidence>
<feature type="transmembrane region" description="Helical" evidence="4">
    <location>
        <begin position="365"/>
        <end position="383"/>
    </location>
</feature>
<feature type="transmembrane region" description="Helical" evidence="4">
    <location>
        <begin position="95"/>
        <end position="113"/>
    </location>
</feature>
<feature type="transmembrane region" description="Helical" evidence="4">
    <location>
        <begin position="154"/>
        <end position="171"/>
    </location>
</feature>
<dbReference type="Proteomes" id="UP001320544">
    <property type="component" value="Chromosome"/>
</dbReference>
<feature type="transmembrane region" description="Helical" evidence="4">
    <location>
        <begin position="119"/>
        <end position="142"/>
    </location>
</feature>
<dbReference type="Pfam" id="PF00196">
    <property type="entry name" value="GerE"/>
    <property type="match status" value="1"/>
</dbReference>
<evidence type="ECO:0000256" key="2">
    <source>
        <dbReference type="ARBA" id="ARBA00023125"/>
    </source>
</evidence>
<dbReference type="SMART" id="SM00421">
    <property type="entry name" value="HTH_LUXR"/>
    <property type="match status" value="1"/>
</dbReference>
<feature type="domain" description="HTH luxR-type" evidence="5">
    <location>
        <begin position="417"/>
        <end position="482"/>
    </location>
</feature>
<feature type="transmembrane region" description="Helical" evidence="4">
    <location>
        <begin position="272"/>
        <end position="292"/>
    </location>
</feature>
<keyword evidence="1" id="KW-0805">Transcription regulation</keyword>
<feature type="transmembrane region" description="Helical" evidence="4">
    <location>
        <begin position="177"/>
        <end position="197"/>
    </location>
</feature>
<feature type="transmembrane region" description="Helical" evidence="4">
    <location>
        <begin position="66"/>
        <end position="83"/>
    </location>
</feature>
<name>A0ABM7WG94_9ACTN</name>
<feature type="transmembrane region" description="Helical" evidence="4">
    <location>
        <begin position="246"/>
        <end position="265"/>
    </location>
</feature>
<keyword evidence="4" id="KW-0812">Transmembrane</keyword>
<dbReference type="PANTHER" id="PTHR44688:SF16">
    <property type="entry name" value="DNA-BINDING TRANSCRIPTIONAL ACTIVATOR DEVR_DOSR"/>
    <property type="match status" value="1"/>
</dbReference>
<protein>
    <recommendedName>
        <fullName evidence="5">HTH luxR-type domain-containing protein</fullName>
    </recommendedName>
</protein>
<dbReference type="InterPro" id="IPR036388">
    <property type="entry name" value="WH-like_DNA-bd_sf"/>
</dbReference>
<dbReference type="Gene3D" id="1.10.10.10">
    <property type="entry name" value="Winged helix-like DNA-binding domain superfamily/Winged helix DNA-binding domain"/>
    <property type="match status" value="1"/>
</dbReference>
<reference evidence="6 7" key="1">
    <citation type="submission" date="2022-01" db="EMBL/GenBank/DDBJ databases">
        <title>Novel bile acid biosynthetic pathways are enriched in the microbiome of centenarians.</title>
        <authorList>
            <person name="Sato Y."/>
            <person name="Atarashi K."/>
            <person name="Plichta R.D."/>
            <person name="Arai Y."/>
            <person name="Sasajima S."/>
            <person name="Kearney M.S."/>
            <person name="Suda W."/>
            <person name="Takeshita K."/>
            <person name="Sasaki T."/>
            <person name="Okamoto S."/>
            <person name="Skelly N.A."/>
            <person name="Okamura Y."/>
            <person name="Vlamakis H."/>
            <person name="Li Y."/>
            <person name="Tanoue T."/>
            <person name="Takei H."/>
            <person name="Nittono H."/>
            <person name="Narushima S."/>
            <person name="Irie J."/>
            <person name="Itoh H."/>
            <person name="Moriya K."/>
            <person name="Sugiura Y."/>
            <person name="Suematsu M."/>
            <person name="Moritoki N."/>
            <person name="Shibata S."/>
            <person name="Littman R.D."/>
            <person name="Fischbach A.M."/>
            <person name="Uwamino Y."/>
            <person name="Inoue T."/>
            <person name="Honda A."/>
            <person name="Hattori M."/>
            <person name="Murai T."/>
            <person name="Xavier J.R."/>
            <person name="Hirose N."/>
            <person name="Honda K."/>
        </authorList>
    </citation>
    <scope>NUCLEOTIDE SEQUENCE [LARGE SCALE GENOMIC DNA]</scope>
    <source>
        <strain evidence="6 7">CE91-St30</strain>
    </source>
</reference>
<gene>
    <name evidence="6" type="ORF">CE91St30_05640</name>
</gene>
<sequence length="482" mass="52079">MTGRTTYENAVRGVAYDKAGRETSSPLGLGAWSFCFFGFAFARAWLEIVTYRTTTLFAYDAWVGEDLFTVAMALSFIPFALFARKLAPLYPKRYMATLCTVSMIVSGLAFMAASMVPFLALPMGIVAIVGGGLGSALSILLWAELHSCFEPLRVVLYIAGAFLLGSFMAWVLLDLDIVRLTIVLVLLPVLSQVTLRAAFRLVPKADLPKKTWGKLHFPWRLLVVLGIYQFVYGAKGEASIPSSEPFLLGTIAASAAVLAIALFAAKRFDFTLLYRTPFVLMMCGLVMTFLSFSGTSLVAGFFIAAGYSLMFLVLTILLCDISHTYGVSVLVLCGIQEVTLIAIPAGHMMSRAFMGEHALVAADSALVTAVLTILVVMATVALFSEKGGLRTWGVAFFGAGGIAEEDAKAKLVVRCAETSASFGLSPREAEVLEMIALGKNSAVIERELCIANGTLKSHTRRIYQKLGVHSREELRDLLSAGE</sequence>
<proteinExistence type="predicted"/>
<evidence type="ECO:0000256" key="4">
    <source>
        <dbReference type="SAM" id="Phobius"/>
    </source>
</evidence>
<dbReference type="PROSITE" id="PS50043">
    <property type="entry name" value="HTH_LUXR_2"/>
    <property type="match status" value="1"/>
</dbReference>
<dbReference type="RefSeq" id="WP_244411671.1">
    <property type="nucleotide sequence ID" value="NZ_AP025564.1"/>
</dbReference>
<keyword evidence="7" id="KW-1185">Reference proteome</keyword>
<accession>A0ABM7WG94</accession>
<keyword evidence="4" id="KW-1133">Transmembrane helix</keyword>
<feature type="transmembrane region" description="Helical" evidence="4">
    <location>
        <begin position="217"/>
        <end position="234"/>
    </location>
</feature>
<organism evidence="6 7">
    <name type="scientific">Raoultibacter timonensis</name>
    <dbReference type="NCBI Taxonomy" id="1907662"/>
    <lineage>
        <taxon>Bacteria</taxon>
        <taxon>Bacillati</taxon>
        <taxon>Actinomycetota</taxon>
        <taxon>Coriobacteriia</taxon>
        <taxon>Eggerthellales</taxon>
        <taxon>Eggerthellaceae</taxon>
        <taxon>Raoultibacter</taxon>
    </lineage>
</organism>
<keyword evidence="3" id="KW-0804">Transcription</keyword>
<dbReference type="CDD" id="cd06170">
    <property type="entry name" value="LuxR_C_like"/>
    <property type="match status" value="1"/>
</dbReference>
<dbReference type="SUPFAM" id="SSF46894">
    <property type="entry name" value="C-terminal effector domain of the bipartite response regulators"/>
    <property type="match status" value="1"/>
</dbReference>
<evidence type="ECO:0000259" key="5">
    <source>
        <dbReference type="PROSITE" id="PS50043"/>
    </source>
</evidence>
<keyword evidence="4" id="KW-0472">Membrane</keyword>
<feature type="transmembrane region" description="Helical" evidence="4">
    <location>
        <begin position="325"/>
        <end position="345"/>
    </location>
</feature>
<feature type="transmembrane region" description="Helical" evidence="4">
    <location>
        <begin position="27"/>
        <end position="46"/>
    </location>
</feature>
<keyword evidence="2" id="KW-0238">DNA-binding</keyword>
<feature type="transmembrane region" description="Helical" evidence="4">
    <location>
        <begin position="298"/>
        <end position="318"/>
    </location>
</feature>
<dbReference type="InterPro" id="IPR000792">
    <property type="entry name" value="Tscrpt_reg_LuxR_C"/>
</dbReference>